<comment type="caution">
    <text evidence="1">The sequence shown here is derived from an EMBL/GenBank/DDBJ whole genome shotgun (WGS) entry which is preliminary data.</text>
</comment>
<accession>A0ABU1TSU0</accession>
<dbReference type="Pfam" id="PF04402">
    <property type="entry name" value="SIMPL"/>
    <property type="match status" value="1"/>
</dbReference>
<evidence type="ECO:0000313" key="2">
    <source>
        <dbReference type="Proteomes" id="UP001255185"/>
    </source>
</evidence>
<dbReference type="PANTHER" id="PTHR34387:SF2">
    <property type="entry name" value="SLR1258 PROTEIN"/>
    <property type="match status" value="1"/>
</dbReference>
<name>A0ABU1TSU0_9FLAO</name>
<dbReference type="RefSeq" id="WP_310027589.1">
    <property type="nucleotide sequence ID" value="NZ_JAVDVI010000014.1"/>
</dbReference>
<dbReference type="EMBL" id="JAVDVI010000014">
    <property type="protein sequence ID" value="MDR6968921.1"/>
    <property type="molecule type" value="Genomic_DNA"/>
</dbReference>
<dbReference type="PANTHER" id="PTHR34387">
    <property type="entry name" value="SLR1258 PROTEIN"/>
    <property type="match status" value="1"/>
</dbReference>
<dbReference type="Proteomes" id="UP001255185">
    <property type="component" value="Unassembled WGS sequence"/>
</dbReference>
<evidence type="ECO:0000313" key="1">
    <source>
        <dbReference type="EMBL" id="MDR6968921.1"/>
    </source>
</evidence>
<keyword evidence="2" id="KW-1185">Reference proteome</keyword>
<organism evidence="1 2">
    <name type="scientific">Flavobacterium arsenatis</name>
    <dbReference type="NCBI Taxonomy" id="1484332"/>
    <lineage>
        <taxon>Bacteria</taxon>
        <taxon>Pseudomonadati</taxon>
        <taxon>Bacteroidota</taxon>
        <taxon>Flavobacteriia</taxon>
        <taxon>Flavobacteriales</taxon>
        <taxon>Flavobacteriaceae</taxon>
        <taxon>Flavobacterium</taxon>
    </lineage>
</organism>
<gene>
    <name evidence="1" type="ORF">J2X31_002947</name>
</gene>
<protein>
    <submittedName>
        <fullName evidence="1">Uncharacterized protein YggE</fullName>
    </submittedName>
</protein>
<reference evidence="1 2" key="1">
    <citation type="submission" date="2023-07" db="EMBL/GenBank/DDBJ databases">
        <title>Sorghum-associated microbial communities from plants grown in Nebraska, USA.</title>
        <authorList>
            <person name="Schachtman D."/>
        </authorList>
    </citation>
    <scope>NUCLEOTIDE SEQUENCE [LARGE SCALE GENOMIC DNA]</scope>
    <source>
        <strain evidence="1 2">3773</strain>
    </source>
</reference>
<dbReference type="Gene3D" id="3.30.70.2970">
    <property type="entry name" value="Protein of unknown function (DUF541), domain 2"/>
    <property type="match status" value="1"/>
</dbReference>
<proteinExistence type="predicted"/>
<dbReference type="InterPro" id="IPR052022">
    <property type="entry name" value="26kDa_periplasmic_antigen"/>
</dbReference>
<sequence>MKTKVFFSDQKFQVIIVLCLLTVLNVHSQISGNQVYRNGTYSGDQGSFPVNNVVSINDNNLSVTVKILLNKKADGFVITFGLNEEDQTVSGCSKKINIRISGFLDKLKTLGIKKEAIYVDFISQTKIYDYTVADVNAQQIEKGFEIKKNVIITTSNVDNLEKIIAFASDHEIHDVIKVEYYNENSNAIHDQLFDDALLLAEAKKVKYIKSFGKRILGTPNATEEFAVVFPKTRYKSYQAFESAEIESNSTSRSQYLKKIARKNKTFYYDGVSTAGFDKVVNSNQTEVGIQYIMTLTVSYKIDTSI</sequence>
<dbReference type="InterPro" id="IPR007497">
    <property type="entry name" value="SIMPL/DUF541"/>
</dbReference>
<dbReference type="Gene3D" id="3.30.110.170">
    <property type="entry name" value="Protein of unknown function (DUF541), domain 1"/>
    <property type="match status" value="1"/>
</dbReference>